<evidence type="ECO:0000259" key="2">
    <source>
        <dbReference type="PROSITE" id="PS51918"/>
    </source>
</evidence>
<organism evidence="3">
    <name type="scientific">marine sediment metagenome</name>
    <dbReference type="NCBI Taxonomy" id="412755"/>
    <lineage>
        <taxon>unclassified sequences</taxon>
        <taxon>metagenomes</taxon>
        <taxon>ecological metagenomes</taxon>
    </lineage>
</organism>
<dbReference type="GO" id="GO:0051539">
    <property type="term" value="F:4 iron, 4 sulfur cluster binding"/>
    <property type="evidence" value="ECO:0007669"/>
    <property type="project" value="InterPro"/>
</dbReference>
<comment type="cofactor">
    <cofactor evidence="1">
        <name>[4Fe-4S] cluster</name>
        <dbReference type="ChEBI" id="CHEBI:49883"/>
    </cofactor>
</comment>
<evidence type="ECO:0000256" key="1">
    <source>
        <dbReference type="ARBA" id="ARBA00001966"/>
    </source>
</evidence>
<comment type="caution">
    <text evidence="3">The sequence shown here is derived from an EMBL/GenBank/DDBJ whole genome shotgun (WGS) entry which is preliminary data.</text>
</comment>
<feature type="non-terminal residue" evidence="3">
    <location>
        <position position="102"/>
    </location>
</feature>
<feature type="non-terminal residue" evidence="3">
    <location>
        <position position="1"/>
    </location>
</feature>
<dbReference type="InterPro" id="IPR058240">
    <property type="entry name" value="rSAM_sf"/>
</dbReference>
<dbReference type="PANTHER" id="PTHR43837">
    <property type="entry name" value="RIBOSOMAL PROTEIN S12 METHYLTHIOTRANSFERASE RIMO"/>
    <property type="match status" value="1"/>
</dbReference>
<dbReference type="GO" id="GO:0035599">
    <property type="term" value="F:aspartic acid methylthiotransferase activity"/>
    <property type="evidence" value="ECO:0007669"/>
    <property type="project" value="TreeGrafter"/>
</dbReference>
<accession>X1LC80</accession>
<protein>
    <recommendedName>
        <fullName evidence="2">Radical SAM core domain-containing protein</fullName>
    </recommendedName>
</protein>
<dbReference type="PROSITE" id="PS01278">
    <property type="entry name" value="MTTASE_RADICAL"/>
    <property type="match status" value="1"/>
</dbReference>
<reference evidence="3" key="1">
    <citation type="journal article" date="2014" name="Front. Microbiol.">
        <title>High frequency of phylogenetically diverse reductive dehalogenase-homologous genes in deep subseafloor sedimentary metagenomes.</title>
        <authorList>
            <person name="Kawai M."/>
            <person name="Futagami T."/>
            <person name="Toyoda A."/>
            <person name="Takaki Y."/>
            <person name="Nishi S."/>
            <person name="Hori S."/>
            <person name="Arai W."/>
            <person name="Tsubouchi T."/>
            <person name="Morono Y."/>
            <person name="Uchiyama I."/>
            <person name="Ito T."/>
            <person name="Fujiyama A."/>
            <person name="Inagaki F."/>
            <person name="Takami H."/>
        </authorList>
    </citation>
    <scope>NUCLEOTIDE SEQUENCE</scope>
    <source>
        <strain evidence="3">Expedition CK06-06</strain>
    </source>
</reference>
<dbReference type="AlphaFoldDB" id="X1LC80"/>
<feature type="domain" description="Radical SAM core" evidence="2">
    <location>
        <begin position="25"/>
        <end position="102"/>
    </location>
</feature>
<dbReference type="InterPro" id="IPR007197">
    <property type="entry name" value="rSAM"/>
</dbReference>
<dbReference type="InterPro" id="IPR020612">
    <property type="entry name" value="Methylthiotransferase_CS"/>
</dbReference>
<proteinExistence type="predicted"/>
<dbReference type="Pfam" id="PF04055">
    <property type="entry name" value="Radical_SAM"/>
    <property type="match status" value="1"/>
</dbReference>
<dbReference type="InterPro" id="IPR023404">
    <property type="entry name" value="rSAM_horseshoe"/>
</dbReference>
<gene>
    <name evidence="3" type="ORF">S03H2_71169</name>
</gene>
<dbReference type="Gene3D" id="3.80.30.20">
    <property type="entry name" value="tm_1862 like domain"/>
    <property type="match status" value="1"/>
</dbReference>
<dbReference type="SFLD" id="SFLDS00029">
    <property type="entry name" value="Radical_SAM"/>
    <property type="match status" value="1"/>
</dbReference>
<evidence type="ECO:0000313" key="3">
    <source>
        <dbReference type="EMBL" id="GAI00010.1"/>
    </source>
</evidence>
<dbReference type="GO" id="GO:0005829">
    <property type="term" value="C:cytosol"/>
    <property type="evidence" value="ECO:0007669"/>
    <property type="project" value="TreeGrafter"/>
</dbReference>
<dbReference type="PANTHER" id="PTHR43837:SF1">
    <property type="entry name" value="RIBOSOMAL PROTEIN US12 METHYLTHIOTRANSFERASE RIMO"/>
    <property type="match status" value="1"/>
</dbReference>
<dbReference type="PROSITE" id="PS51918">
    <property type="entry name" value="RADICAL_SAM"/>
    <property type="match status" value="1"/>
</dbReference>
<sequence length="102" mass="11913">QGKQIYKVSPEPKFLYDHHTPRTILTLQHYAYIKISEGCQNNCSYCLIPQLRGNYRSRKTEDIIEEVKLLCEKQNLSEIILIGQDTTLYGIDLYGEYKLAEL</sequence>
<name>X1LC80_9ZZZZ</name>
<dbReference type="InterPro" id="IPR005840">
    <property type="entry name" value="Ribosomal_uS12_MeSTrfase_RimO"/>
</dbReference>
<dbReference type="EMBL" id="BARU01047527">
    <property type="protein sequence ID" value="GAI00010.1"/>
    <property type="molecule type" value="Genomic_DNA"/>
</dbReference>
<dbReference type="SUPFAM" id="SSF102114">
    <property type="entry name" value="Radical SAM enzymes"/>
    <property type="match status" value="1"/>
</dbReference>